<evidence type="ECO:0000256" key="1">
    <source>
        <dbReference type="ARBA" id="ARBA00008072"/>
    </source>
</evidence>
<name>A0A0F2MHW6_SPOSC</name>
<dbReference type="CDD" id="cd08249">
    <property type="entry name" value="enoyl_reductase_like"/>
    <property type="match status" value="1"/>
</dbReference>
<dbReference type="EMBL" id="AXCR01000004">
    <property type="protein sequence ID" value="KJR88649.1"/>
    <property type="molecule type" value="Genomic_DNA"/>
</dbReference>
<accession>A0A0F2MHW6</accession>
<comment type="caution">
    <text evidence="7">The sequence shown here is derived from an EMBL/GenBank/DDBJ whole genome shotgun (WGS) entry which is preliminary data.</text>
</comment>
<feature type="region of interest" description="Disordered" evidence="5">
    <location>
        <begin position="33"/>
        <end position="91"/>
    </location>
</feature>
<sequence length="525" mass="56258">MPSRNLSRRVLGSDRAAKMQTVVMEWQEVKAGGRAKTREEMPAGAAAAVLSPENKGPVTGEWHDERCYRSDKRQRTAPESERKVNKKSGDRHSQHSCAQILIKCPNIQYTHLLSSSTFQVINSILPNILPSILSSIFPIFPNIPIKPTTMTNTSTPTTQTALVCAGAGEYLLAKGVQVVSPPPPGMLLCAVKAVALNPADWKMVDFSATAEFIGGHEFAGDVVQVGAGVEGFAVGDRVLAPVPGLFGAIIDDSNKDSPMARSKAGAFCEYVPVAVDMVVRLPESMSYEDAAGLSVVTYAAGLALYQTLQLPLPSVEPRPDAETAAAKPTYVLVSGGASASGTIAIQLLKASGLAPIATCSPDNRDMLLALGAVETFDYHNASCGMEIRNYTQNSLAHVIDCVTQAESMKLSYEAIGSAGGRYIALDPFPTRIQYSRREVQADWIMGPTLFGEAVKLAGTYGRPARPQDRLFTSRLFGLVERMLAAGTLKPHPVELRTGGLSAVTQGIEDLRMGRVRARKLVYPVV</sequence>
<dbReference type="InterPro" id="IPR047122">
    <property type="entry name" value="Trans-enoyl_RdTase-like"/>
</dbReference>
<dbReference type="AlphaFoldDB" id="A0A0F2MHW6"/>
<dbReference type="InterPro" id="IPR013149">
    <property type="entry name" value="ADH-like_C"/>
</dbReference>
<keyword evidence="3" id="KW-0560">Oxidoreductase</keyword>
<dbReference type="Gene3D" id="3.40.50.720">
    <property type="entry name" value="NAD(P)-binding Rossmann-like Domain"/>
    <property type="match status" value="1"/>
</dbReference>
<dbReference type="InterPro" id="IPR036291">
    <property type="entry name" value="NAD(P)-bd_dom_sf"/>
</dbReference>
<dbReference type="SMART" id="SM00829">
    <property type="entry name" value="PKS_ER"/>
    <property type="match status" value="1"/>
</dbReference>
<evidence type="ECO:0000313" key="8">
    <source>
        <dbReference type="Proteomes" id="UP000033710"/>
    </source>
</evidence>
<dbReference type="SUPFAM" id="SSF51735">
    <property type="entry name" value="NAD(P)-binding Rossmann-fold domains"/>
    <property type="match status" value="1"/>
</dbReference>
<dbReference type="PANTHER" id="PTHR45348">
    <property type="entry name" value="HYPOTHETICAL OXIDOREDUCTASE (EUROFUNG)"/>
    <property type="match status" value="1"/>
</dbReference>
<dbReference type="KEGG" id="ssck:SPSK_07377"/>
<organism evidence="7 8">
    <name type="scientific">Sporothrix schenckii 1099-18</name>
    <dbReference type="NCBI Taxonomy" id="1397361"/>
    <lineage>
        <taxon>Eukaryota</taxon>
        <taxon>Fungi</taxon>
        <taxon>Dikarya</taxon>
        <taxon>Ascomycota</taxon>
        <taxon>Pezizomycotina</taxon>
        <taxon>Sordariomycetes</taxon>
        <taxon>Sordariomycetidae</taxon>
        <taxon>Ophiostomatales</taxon>
        <taxon>Ophiostomataceae</taxon>
        <taxon>Sporothrix</taxon>
    </lineage>
</organism>
<evidence type="ECO:0000259" key="6">
    <source>
        <dbReference type="SMART" id="SM00829"/>
    </source>
</evidence>
<dbReference type="InterPro" id="IPR011032">
    <property type="entry name" value="GroES-like_sf"/>
</dbReference>
<dbReference type="GeneID" id="27669318"/>
<dbReference type="Proteomes" id="UP000033710">
    <property type="component" value="Unassembled WGS sequence"/>
</dbReference>
<evidence type="ECO:0000313" key="7">
    <source>
        <dbReference type="EMBL" id="KJR88649.1"/>
    </source>
</evidence>
<dbReference type="OrthoDB" id="48317at2759"/>
<dbReference type="GO" id="GO:0016651">
    <property type="term" value="F:oxidoreductase activity, acting on NAD(P)H"/>
    <property type="evidence" value="ECO:0007669"/>
    <property type="project" value="InterPro"/>
</dbReference>
<keyword evidence="4" id="KW-0862">Zinc</keyword>
<dbReference type="PROSITE" id="PS00059">
    <property type="entry name" value="ADH_ZINC"/>
    <property type="match status" value="1"/>
</dbReference>
<feature type="compositionally biased region" description="Basic and acidic residues" evidence="5">
    <location>
        <begin position="61"/>
        <end position="91"/>
    </location>
</feature>
<proteinExistence type="inferred from homology"/>
<comment type="cofactor">
    <cofactor evidence="4">
        <name>Zn(2+)</name>
        <dbReference type="ChEBI" id="CHEBI:29105"/>
    </cofactor>
</comment>
<dbReference type="SUPFAM" id="SSF50129">
    <property type="entry name" value="GroES-like"/>
    <property type="match status" value="1"/>
</dbReference>
<feature type="domain" description="Enoyl reductase (ER)" evidence="6">
    <location>
        <begin position="166"/>
        <end position="521"/>
    </location>
</feature>
<dbReference type="InterPro" id="IPR013154">
    <property type="entry name" value="ADH-like_N"/>
</dbReference>
<keyword evidence="4" id="KW-0479">Metal-binding</keyword>
<evidence type="ECO:0000256" key="5">
    <source>
        <dbReference type="SAM" id="MobiDB-lite"/>
    </source>
</evidence>
<comment type="similarity">
    <text evidence="1 4">Belongs to the zinc-containing alcohol dehydrogenase family.</text>
</comment>
<dbReference type="PANTHER" id="PTHR45348:SF6">
    <property type="entry name" value="TRANS-ENOYL REDUCTASE APDC"/>
    <property type="match status" value="1"/>
</dbReference>
<dbReference type="InterPro" id="IPR002328">
    <property type="entry name" value="ADH_Zn_CS"/>
</dbReference>
<dbReference type="Pfam" id="PF00107">
    <property type="entry name" value="ADH_zinc_N"/>
    <property type="match status" value="1"/>
</dbReference>
<evidence type="ECO:0000256" key="4">
    <source>
        <dbReference type="RuleBase" id="RU361277"/>
    </source>
</evidence>
<reference evidence="7 8" key="2">
    <citation type="journal article" date="2015" name="Eukaryot. Cell">
        <title>Asexual propagation of a virulent clone complex in a human and feline outbreak of sporotrichosis.</title>
        <authorList>
            <person name="Teixeira Mde M."/>
            <person name="Rodrigues A.M."/>
            <person name="Tsui C.K."/>
            <person name="de Almeida L.G."/>
            <person name="Van Diepeningen A.D."/>
            <person name="van den Ende B.G."/>
            <person name="Fernandes G.F."/>
            <person name="Kano R."/>
            <person name="Hamelin R.C."/>
            <person name="Lopes-Bezerra L.M."/>
            <person name="Vasconcelos A.T."/>
            <person name="de Hoog S."/>
            <person name="de Camargo Z.P."/>
            <person name="Felipe M.S."/>
        </authorList>
    </citation>
    <scope>NUCLEOTIDE SEQUENCE [LARGE SCALE GENOMIC DNA]</scope>
    <source>
        <strain evidence="7 8">1099-18</strain>
    </source>
</reference>
<evidence type="ECO:0000256" key="3">
    <source>
        <dbReference type="ARBA" id="ARBA00023002"/>
    </source>
</evidence>
<dbReference type="Gene3D" id="3.90.180.10">
    <property type="entry name" value="Medium-chain alcohol dehydrogenases, catalytic domain"/>
    <property type="match status" value="1"/>
</dbReference>
<evidence type="ECO:0000256" key="2">
    <source>
        <dbReference type="ARBA" id="ARBA00022857"/>
    </source>
</evidence>
<gene>
    <name evidence="7" type="ORF">SPSK_07377</name>
</gene>
<dbReference type="Pfam" id="PF08240">
    <property type="entry name" value="ADH_N"/>
    <property type="match status" value="1"/>
</dbReference>
<keyword evidence="2" id="KW-0521">NADP</keyword>
<dbReference type="RefSeq" id="XP_016591325.1">
    <property type="nucleotide sequence ID" value="XM_016734041.1"/>
</dbReference>
<protein>
    <submittedName>
        <fullName evidence="7">Aspyridone synthetase trans-acting enoyl reductase</fullName>
    </submittedName>
</protein>
<dbReference type="VEuPathDB" id="FungiDB:SPSK_07377"/>
<dbReference type="GO" id="GO:0008270">
    <property type="term" value="F:zinc ion binding"/>
    <property type="evidence" value="ECO:0007669"/>
    <property type="project" value="InterPro"/>
</dbReference>
<reference evidence="7 8" key="1">
    <citation type="journal article" date="2014" name="BMC Genomics">
        <title>Comparative genomics of the major fungal agents of human and animal Sporotrichosis: Sporothrix schenckii and Sporothrix brasiliensis.</title>
        <authorList>
            <person name="Teixeira M.M."/>
            <person name="de Almeida L.G."/>
            <person name="Kubitschek-Barreira P."/>
            <person name="Alves F.L."/>
            <person name="Kioshima E.S."/>
            <person name="Abadio A.K."/>
            <person name="Fernandes L."/>
            <person name="Derengowski L.S."/>
            <person name="Ferreira K.S."/>
            <person name="Souza R.C."/>
            <person name="Ruiz J.C."/>
            <person name="de Andrade N.C."/>
            <person name="Paes H.C."/>
            <person name="Nicola A.M."/>
            <person name="Albuquerque P."/>
            <person name="Gerber A.L."/>
            <person name="Martins V.P."/>
            <person name="Peconick L.D."/>
            <person name="Neto A.V."/>
            <person name="Chaucanez C.B."/>
            <person name="Silva P.A."/>
            <person name="Cunha O.L."/>
            <person name="de Oliveira F.F."/>
            <person name="dos Santos T.C."/>
            <person name="Barros A.L."/>
            <person name="Soares M.A."/>
            <person name="de Oliveira L.M."/>
            <person name="Marini M.M."/>
            <person name="Villalobos-Duno H."/>
            <person name="Cunha M.M."/>
            <person name="de Hoog S."/>
            <person name="da Silveira J.F."/>
            <person name="Henrissat B."/>
            <person name="Nino-Vega G.A."/>
            <person name="Cisalpino P.S."/>
            <person name="Mora-Montes H.M."/>
            <person name="Almeida S.R."/>
            <person name="Stajich J.E."/>
            <person name="Lopes-Bezerra L.M."/>
            <person name="Vasconcelos A.T."/>
            <person name="Felipe M.S."/>
        </authorList>
    </citation>
    <scope>NUCLEOTIDE SEQUENCE [LARGE SCALE GENOMIC DNA]</scope>
    <source>
        <strain evidence="7 8">1099-18</strain>
    </source>
</reference>
<dbReference type="InterPro" id="IPR020843">
    <property type="entry name" value="ER"/>
</dbReference>